<evidence type="ECO:0000313" key="2">
    <source>
        <dbReference type="Proteomes" id="UP000202511"/>
    </source>
</evidence>
<reference evidence="1 2" key="1">
    <citation type="journal article" date="2015" name="Parasitol. Res.">
        <title>Viruses in close associations with free-living amoebae.</title>
        <authorList>
            <person name="Scheid P."/>
        </authorList>
    </citation>
    <scope>NUCLEOTIDE SEQUENCE [LARGE SCALE GENOMIC DNA]</scope>
    <source>
        <strain evidence="1">KlaHel</strain>
    </source>
</reference>
<organism evidence="1 2">
    <name type="scientific">Pandoravirus inopinatum</name>
    <dbReference type="NCBI Taxonomy" id="1605721"/>
    <lineage>
        <taxon>Viruses</taxon>
        <taxon>Pandoravirus</taxon>
    </lineage>
</organism>
<dbReference type="GeneID" id="23463367"/>
<accession>A0A0B5J905</accession>
<proteinExistence type="predicted"/>
<dbReference type="Proteomes" id="UP000202511">
    <property type="component" value="Segment"/>
</dbReference>
<name>A0A0B5J905_9VIRU</name>
<dbReference type="RefSeq" id="YP_009120685.1">
    <property type="nucleotide sequence ID" value="NC_026440.1"/>
</dbReference>
<evidence type="ECO:0000313" key="1">
    <source>
        <dbReference type="EMBL" id="AJF98450.1"/>
    </source>
</evidence>
<dbReference type="KEGG" id="vg:23463367"/>
<dbReference type="EMBL" id="KP136319">
    <property type="protein sequence ID" value="AJF98450.1"/>
    <property type="molecule type" value="Genomic_DNA"/>
</dbReference>
<protein>
    <submittedName>
        <fullName evidence="1">Lipid raft-associated protein</fullName>
    </submittedName>
</protein>
<sequence>MAALDRAEADKLRIVKEAEAEAERKRLQGEGIASMRKAMLSGYEEGITGLAQSLASRRRTPWSPPWSPSTLTPLEKLASSPNAKTVLYSSDAAGAVTNLGGQFGALFADTASGAVAPKPPQELETADRQTAPRRLFAARVWILFCFS</sequence>